<protein>
    <submittedName>
        <fullName evidence="1">Polynucleotide kinase</fullName>
    </submittedName>
</protein>
<reference evidence="1 2" key="1">
    <citation type="journal article" date="2016" name="Genome Announc.">
        <title>First Complete Genome Sequence of a Subdivision 6 Acidobacterium Strain.</title>
        <authorList>
            <person name="Huang S."/>
            <person name="Vieira S."/>
            <person name="Bunk B."/>
            <person name="Riedel T."/>
            <person name="Sproer C."/>
            <person name="Overmann J."/>
        </authorList>
    </citation>
    <scope>NUCLEOTIDE SEQUENCE [LARGE SCALE GENOMIC DNA]</scope>
    <source>
        <strain evidence="2">DSM 100886 HEG_-6_39</strain>
    </source>
</reference>
<dbReference type="PANTHER" id="PTHR43883">
    <property type="entry name" value="SLR0207 PROTEIN"/>
    <property type="match status" value="1"/>
</dbReference>
<keyword evidence="1" id="KW-0418">Kinase</keyword>
<dbReference type="InterPro" id="IPR052732">
    <property type="entry name" value="Cell-binding_unc_protein"/>
</dbReference>
<dbReference type="GO" id="GO:0016301">
    <property type="term" value="F:kinase activity"/>
    <property type="evidence" value="ECO:0007669"/>
    <property type="project" value="UniProtKB-KW"/>
</dbReference>
<evidence type="ECO:0000313" key="1">
    <source>
        <dbReference type="EMBL" id="AMY10749.1"/>
    </source>
</evidence>
<dbReference type="InterPro" id="IPR027417">
    <property type="entry name" value="P-loop_NTPase"/>
</dbReference>
<dbReference type="RefSeq" id="WP_110174781.1">
    <property type="nucleotide sequence ID" value="NZ_CP015136.1"/>
</dbReference>
<dbReference type="InterPro" id="IPR011009">
    <property type="entry name" value="Kinase-like_dom_sf"/>
</dbReference>
<dbReference type="Pfam" id="PF13671">
    <property type="entry name" value="AAA_33"/>
    <property type="match status" value="1"/>
</dbReference>
<gene>
    <name evidence="1" type="ORF">LuPra_03990</name>
</gene>
<proteinExistence type="predicted"/>
<dbReference type="PANTHER" id="PTHR43883:SF1">
    <property type="entry name" value="GLUCONOKINASE"/>
    <property type="match status" value="1"/>
</dbReference>
<reference evidence="2" key="2">
    <citation type="submission" date="2016-04" db="EMBL/GenBank/DDBJ databases">
        <title>First Complete Genome Sequence of a Subdivision 6 Acidobacterium.</title>
        <authorList>
            <person name="Huang S."/>
            <person name="Vieira S."/>
            <person name="Bunk B."/>
            <person name="Riedel T."/>
            <person name="Sproeer C."/>
            <person name="Overmann J."/>
        </authorList>
    </citation>
    <scope>NUCLEOTIDE SEQUENCE [LARGE SCALE GENOMIC DNA]</scope>
    <source>
        <strain evidence="2">DSM 100886 HEG_-6_39</strain>
    </source>
</reference>
<sequence length="519" mass="56598">MITEDQTPVIEFLTRPSTHGGATVERIDTHASIVFLAGARAYKLKRAVRFDYLDFSTPERRHALCQAEVRLNRRTAPTLYRGVVAVTRQQDGRYELGGAGTPVDWLVEMHRFPQEALFDRLAAAGTLGVTLMSPLGAAIADFHKSAEHRPDHGGKAGMSWVVDGNAAGFAEFGAACLERSAAHRVTAHASSELDRLGPLLDQRRESGFVRQCHGDLHLRNIVLLDATPTLFDGVEFNEEISCTDVLYDLAFLLMDLWRRRLPRHANIVWNRYLAEAADIDGVALMPLFLSCRAAVRAKTSATAAQLQDDAQRRGELEALAREYLAMADLVLHPPTPCLVAVGGFSGSGKSTLALGLAPSIGAVPGAIVLRSDETRKRLCGVPLLQHLGPEGYSASVSERVYATVTEHAAQILRAGHSVIVDAVSFRPADRDAIEHVAAAASVPFMGFWLEAPEPMLMHRTAQRHGDASDADGSVVRTQRAHDTGDLRWCRIDASVPAASVLSVVMNRVRERRHDALNLD</sequence>
<dbReference type="KEGG" id="abac:LuPra_03990"/>
<name>A0A143PSD2_LUTPR</name>
<dbReference type="EMBL" id="CP015136">
    <property type="protein sequence ID" value="AMY10749.1"/>
    <property type="molecule type" value="Genomic_DNA"/>
</dbReference>
<keyword evidence="1" id="KW-0808">Transferase</keyword>
<accession>A0A143PSD2</accession>
<evidence type="ECO:0000313" key="2">
    <source>
        <dbReference type="Proteomes" id="UP000076079"/>
    </source>
</evidence>
<keyword evidence="2" id="KW-1185">Reference proteome</keyword>
<dbReference type="SUPFAM" id="SSF52540">
    <property type="entry name" value="P-loop containing nucleoside triphosphate hydrolases"/>
    <property type="match status" value="1"/>
</dbReference>
<dbReference type="SUPFAM" id="SSF56112">
    <property type="entry name" value="Protein kinase-like (PK-like)"/>
    <property type="match status" value="1"/>
</dbReference>
<dbReference type="Proteomes" id="UP000076079">
    <property type="component" value="Chromosome"/>
</dbReference>
<dbReference type="PATRIC" id="fig|1813736.3.peg.4218"/>
<dbReference type="OrthoDB" id="9810277at2"/>
<dbReference type="STRING" id="1855912.LuPra_03990"/>
<organism evidence="1 2">
    <name type="scientific">Luteitalea pratensis</name>
    <dbReference type="NCBI Taxonomy" id="1855912"/>
    <lineage>
        <taxon>Bacteria</taxon>
        <taxon>Pseudomonadati</taxon>
        <taxon>Acidobacteriota</taxon>
        <taxon>Vicinamibacteria</taxon>
        <taxon>Vicinamibacterales</taxon>
        <taxon>Vicinamibacteraceae</taxon>
        <taxon>Luteitalea</taxon>
    </lineage>
</organism>
<dbReference type="AlphaFoldDB" id="A0A143PSD2"/>
<dbReference type="Gene3D" id="3.40.50.300">
    <property type="entry name" value="P-loop containing nucleotide triphosphate hydrolases"/>
    <property type="match status" value="1"/>
</dbReference>